<dbReference type="InterPro" id="IPR016167">
    <property type="entry name" value="FAD-bd_PCMH_sub1"/>
</dbReference>
<evidence type="ECO:0000256" key="3">
    <source>
        <dbReference type="ARBA" id="ARBA00023002"/>
    </source>
</evidence>
<gene>
    <name evidence="5" type="ORF">HY076_08005</name>
</gene>
<accession>A0A9D6L9A1</accession>
<name>A0A9D6L9A1_UNCEI</name>
<dbReference type="AlphaFoldDB" id="A0A9D6L9A1"/>
<dbReference type="SUPFAM" id="SSF55447">
    <property type="entry name" value="CO dehydrogenase flavoprotein C-terminal domain-like"/>
    <property type="match status" value="1"/>
</dbReference>
<keyword evidence="1" id="KW-0285">Flavoprotein</keyword>
<dbReference type="InterPro" id="IPR051312">
    <property type="entry name" value="Diverse_Substr_Oxidored"/>
</dbReference>
<dbReference type="Pfam" id="PF00941">
    <property type="entry name" value="FAD_binding_5"/>
    <property type="match status" value="1"/>
</dbReference>
<keyword evidence="3" id="KW-0560">Oxidoreductase</keyword>
<dbReference type="InterPro" id="IPR036318">
    <property type="entry name" value="FAD-bd_PCMH-like_sf"/>
</dbReference>
<proteinExistence type="predicted"/>
<evidence type="ECO:0000259" key="4">
    <source>
        <dbReference type="PROSITE" id="PS51387"/>
    </source>
</evidence>
<dbReference type="Gene3D" id="3.30.465.10">
    <property type="match status" value="2"/>
</dbReference>
<evidence type="ECO:0000313" key="6">
    <source>
        <dbReference type="Proteomes" id="UP000807850"/>
    </source>
</evidence>
<sequence length="338" mass="37009">MLTLPRFEWVEPRTLDQLLDHLAAHAAESLMVAGGTDAVPNLKHRLHEPRYLVHIGRVEELRFVRDEADGLHVGPLVTLADLARHPVVRRDFATLTRAASLVAGPQLRNMGTIGGNLCLDTRCTYYNQTFFWREALGFCLKKDGAVCHVVPQGKRCVAAHSSDTAPVLITLDAEVEIRSRAARRTVPVESFFVADGIHNNVLAPGEVVTRVFVPARARARIGGYQKLRPRGAIDFPMLSVAFAASRRDGHVADARLVVSALAAKPRSVTGLDALLADGVLDDAAIERIAQAAAKQCRPVINIPYDEDYRHAMVPVFVRRALREALGLPPRAAREVVTA</sequence>
<evidence type="ECO:0000256" key="1">
    <source>
        <dbReference type="ARBA" id="ARBA00022630"/>
    </source>
</evidence>
<dbReference type="SUPFAM" id="SSF56176">
    <property type="entry name" value="FAD-binding/transporter-associated domain-like"/>
    <property type="match status" value="1"/>
</dbReference>
<organism evidence="5 6">
    <name type="scientific">Eiseniibacteriota bacterium</name>
    <dbReference type="NCBI Taxonomy" id="2212470"/>
    <lineage>
        <taxon>Bacteria</taxon>
        <taxon>Candidatus Eiseniibacteriota</taxon>
    </lineage>
</organism>
<dbReference type="InterPro" id="IPR036683">
    <property type="entry name" value="CO_DH_flav_C_dom_sf"/>
</dbReference>
<dbReference type="InterPro" id="IPR005107">
    <property type="entry name" value="CO_DH_flav_C"/>
</dbReference>
<dbReference type="InterPro" id="IPR016166">
    <property type="entry name" value="FAD-bd_PCMH"/>
</dbReference>
<keyword evidence="2" id="KW-0274">FAD</keyword>
<reference evidence="5" key="1">
    <citation type="submission" date="2020-07" db="EMBL/GenBank/DDBJ databases">
        <title>Huge and variable diversity of episymbiotic CPR bacteria and DPANN archaea in groundwater ecosystems.</title>
        <authorList>
            <person name="He C.Y."/>
            <person name="Keren R."/>
            <person name="Whittaker M."/>
            <person name="Farag I.F."/>
            <person name="Doudna J."/>
            <person name="Cate J.H.D."/>
            <person name="Banfield J.F."/>
        </authorList>
    </citation>
    <scope>NUCLEOTIDE SEQUENCE</scope>
    <source>
        <strain evidence="5">NC_groundwater_928_Pr1_S-0.2um_72_17</strain>
    </source>
</reference>
<feature type="domain" description="FAD-binding PCMH-type" evidence="4">
    <location>
        <begin position="2"/>
        <end position="218"/>
    </location>
</feature>
<protein>
    <submittedName>
        <fullName evidence="5">FAD binding domain-containing protein</fullName>
    </submittedName>
</protein>
<evidence type="ECO:0000256" key="2">
    <source>
        <dbReference type="ARBA" id="ARBA00022827"/>
    </source>
</evidence>
<dbReference type="Proteomes" id="UP000807850">
    <property type="component" value="Unassembled WGS sequence"/>
</dbReference>
<dbReference type="EMBL" id="JACQAY010000264">
    <property type="protein sequence ID" value="MBI3540199.1"/>
    <property type="molecule type" value="Genomic_DNA"/>
</dbReference>
<evidence type="ECO:0000313" key="5">
    <source>
        <dbReference type="EMBL" id="MBI3540199.1"/>
    </source>
</evidence>
<dbReference type="Pfam" id="PF03450">
    <property type="entry name" value="CO_deh_flav_C"/>
    <property type="match status" value="1"/>
</dbReference>
<dbReference type="Gene3D" id="3.30.43.10">
    <property type="entry name" value="Uridine Diphospho-n-acetylenolpyruvylglucosamine Reductase, domain 2"/>
    <property type="match status" value="1"/>
</dbReference>
<dbReference type="InterPro" id="IPR002346">
    <property type="entry name" value="Mopterin_DH_FAD-bd"/>
</dbReference>
<dbReference type="GO" id="GO:0016491">
    <property type="term" value="F:oxidoreductase activity"/>
    <property type="evidence" value="ECO:0007669"/>
    <property type="project" value="UniProtKB-KW"/>
</dbReference>
<dbReference type="PANTHER" id="PTHR42659:SF2">
    <property type="entry name" value="XANTHINE DEHYDROGENASE SUBUNIT C-RELATED"/>
    <property type="match status" value="1"/>
</dbReference>
<dbReference type="PROSITE" id="PS51387">
    <property type="entry name" value="FAD_PCMH"/>
    <property type="match status" value="1"/>
</dbReference>
<dbReference type="PANTHER" id="PTHR42659">
    <property type="entry name" value="XANTHINE DEHYDROGENASE SUBUNIT C-RELATED"/>
    <property type="match status" value="1"/>
</dbReference>
<comment type="caution">
    <text evidence="5">The sequence shown here is derived from an EMBL/GenBank/DDBJ whole genome shotgun (WGS) entry which is preliminary data.</text>
</comment>
<dbReference type="Gene3D" id="3.30.390.50">
    <property type="entry name" value="CO dehydrogenase flavoprotein, C-terminal domain"/>
    <property type="match status" value="1"/>
</dbReference>
<dbReference type="SMART" id="SM01092">
    <property type="entry name" value="CO_deh_flav_C"/>
    <property type="match status" value="1"/>
</dbReference>
<dbReference type="GO" id="GO:0071949">
    <property type="term" value="F:FAD binding"/>
    <property type="evidence" value="ECO:0007669"/>
    <property type="project" value="InterPro"/>
</dbReference>
<dbReference type="InterPro" id="IPR016169">
    <property type="entry name" value="FAD-bd_PCMH_sub2"/>
</dbReference>